<dbReference type="EMBL" id="BLXT01007949">
    <property type="protein sequence ID" value="GFO44290.1"/>
    <property type="molecule type" value="Genomic_DNA"/>
</dbReference>
<evidence type="ECO:0000313" key="4">
    <source>
        <dbReference type="EMBL" id="GFO44290.1"/>
    </source>
</evidence>
<evidence type="ECO:0000256" key="2">
    <source>
        <dbReference type="SAM" id="MobiDB-lite"/>
    </source>
</evidence>
<feature type="compositionally biased region" description="Basic and acidic residues" evidence="2">
    <location>
        <begin position="88"/>
        <end position="97"/>
    </location>
</feature>
<keyword evidence="1" id="KW-0245">EGF-like domain</keyword>
<gene>
    <name evidence="4" type="ORF">PoB_007079500</name>
</gene>
<feature type="region of interest" description="Disordered" evidence="2">
    <location>
        <begin position="82"/>
        <end position="144"/>
    </location>
</feature>
<keyword evidence="3" id="KW-0472">Membrane</keyword>
<feature type="compositionally biased region" description="Polar residues" evidence="2">
    <location>
        <begin position="134"/>
        <end position="144"/>
    </location>
</feature>
<keyword evidence="3" id="KW-0812">Transmembrane</keyword>
<evidence type="ECO:0000256" key="3">
    <source>
        <dbReference type="SAM" id="Phobius"/>
    </source>
</evidence>
<comment type="caution">
    <text evidence="4">The sequence shown here is derived from an EMBL/GenBank/DDBJ whole genome shotgun (WGS) entry which is preliminary data.</text>
</comment>
<evidence type="ECO:0000256" key="1">
    <source>
        <dbReference type="ARBA" id="ARBA00022536"/>
    </source>
</evidence>
<accession>A0AAV4DJH3</accession>
<dbReference type="AlphaFoldDB" id="A0AAV4DJH3"/>
<dbReference type="Proteomes" id="UP000735302">
    <property type="component" value="Unassembled WGS sequence"/>
</dbReference>
<sequence length="575" mass="65360">MASVVNDSQSFLLNNNTFDIESYWLLNNTCNSDEDNFPKRWGQDCEFYCNCKNNLPCDAQGYCQNGCRIGWVRNNDTLTCSQMHPKNHRNESSEKKTTVRSHNSTHTDSDPLSMHSSVEPTHPGIDNLYEDTETSLSKGNTNHSKPYMHETGEDIFAVYTFSSEIKCKKIQSHVKYSWTSRMSTPLIINYLYVRYVTYTSVPQDYVKAEFSLSGHVEPIVHFIAAESHPNATQNIYVKMFKLPLLLDKLKISFIPSILDSCSEPLGTGIAVFYGVPVCPYRRWGIHCKKFCKCPCQIAECHPVTGSCLDHFVYCPRGMYGRECERSCSSFCNDDGTSTDHHAIHNRFSSTGIFSRDRHACHVTSGFCRSCPSLNWTGPACDVPTDPLELASIVSSCTKAKNFKYQGKYGVGRKRTRERFIESNYNVWRGQIALLVVSCSIFFFLFVFGVYVGCVRFWARKRLKDYMEAVERQRRLRTSIRSWTELRDEFKEFRTGRGSRILDDLLTVEEIQHLQPCGSSVDPGSTGLGLYGDIKDAKNKDAYTIDAATIDVSRAYTAKGMEQVARKIGRSVSFKS</sequence>
<evidence type="ECO:0000313" key="5">
    <source>
        <dbReference type="Proteomes" id="UP000735302"/>
    </source>
</evidence>
<dbReference type="GO" id="GO:0005044">
    <property type="term" value="F:scavenger receptor activity"/>
    <property type="evidence" value="ECO:0007669"/>
    <property type="project" value="InterPro"/>
</dbReference>
<proteinExistence type="predicted"/>
<feature type="transmembrane region" description="Helical" evidence="3">
    <location>
        <begin position="431"/>
        <end position="458"/>
    </location>
</feature>
<keyword evidence="5" id="KW-1185">Reference proteome</keyword>
<organism evidence="4 5">
    <name type="scientific">Plakobranchus ocellatus</name>
    <dbReference type="NCBI Taxonomy" id="259542"/>
    <lineage>
        <taxon>Eukaryota</taxon>
        <taxon>Metazoa</taxon>
        <taxon>Spiralia</taxon>
        <taxon>Lophotrochozoa</taxon>
        <taxon>Mollusca</taxon>
        <taxon>Gastropoda</taxon>
        <taxon>Heterobranchia</taxon>
        <taxon>Euthyneura</taxon>
        <taxon>Panpulmonata</taxon>
        <taxon>Sacoglossa</taxon>
        <taxon>Placobranchoidea</taxon>
        <taxon>Plakobranchidae</taxon>
        <taxon>Plakobranchus</taxon>
    </lineage>
</organism>
<name>A0AAV4DJH3_9GAST</name>
<evidence type="ECO:0008006" key="6">
    <source>
        <dbReference type="Google" id="ProtNLM"/>
    </source>
</evidence>
<dbReference type="InterPro" id="IPR042635">
    <property type="entry name" value="MEGF10/SREC1/2-like"/>
</dbReference>
<protein>
    <recommendedName>
        <fullName evidence="6">EGF-like domain-containing protein</fullName>
    </recommendedName>
</protein>
<keyword evidence="3" id="KW-1133">Transmembrane helix</keyword>
<dbReference type="PANTHER" id="PTHR24043">
    <property type="entry name" value="SCAVENGER RECEPTOR CLASS F"/>
    <property type="match status" value="1"/>
</dbReference>
<reference evidence="4 5" key="1">
    <citation type="journal article" date="2021" name="Elife">
        <title>Chloroplast acquisition without the gene transfer in kleptoplastic sea slugs, Plakobranchus ocellatus.</title>
        <authorList>
            <person name="Maeda T."/>
            <person name="Takahashi S."/>
            <person name="Yoshida T."/>
            <person name="Shimamura S."/>
            <person name="Takaki Y."/>
            <person name="Nagai Y."/>
            <person name="Toyoda A."/>
            <person name="Suzuki Y."/>
            <person name="Arimoto A."/>
            <person name="Ishii H."/>
            <person name="Satoh N."/>
            <person name="Nishiyama T."/>
            <person name="Hasebe M."/>
            <person name="Maruyama T."/>
            <person name="Minagawa J."/>
            <person name="Obokata J."/>
            <person name="Shigenobu S."/>
        </authorList>
    </citation>
    <scope>NUCLEOTIDE SEQUENCE [LARGE SCALE GENOMIC DNA]</scope>
</reference>